<evidence type="ECO:0000256" key="2">
    <source>
        <dbReference type="ARBA" id="ARBA00017228"/>
    </source>
</evidence>
<comment type="function">
    <text evidence="9">Probably acts as a heme chaperone, transferring heme to an unknown acceptor. Binds one molecule of heme per monomer, possibly covalently. Binds 1 [4Fe-4S] cluster. The cluster is coordinated with 3 cysteines and an exchangeable S-adenosyl-L-methionine.</text>
</comment>
<dbReference type="Gene3D" id="3.20.20.70">
    <property type="entry name" value="Aldolase class I"/>
    <property type="match status" value="1"/>
</dbReference>
<dbReference type="InterPro" id="IPR034505">
    <property type="entry name" value="Coproporphyrinogen-III_oxidase"/>
</dbReference>
<dbReference type="SFLD" id="SFLDF00288">
    <property type="entry name" value="HemN-like__clustered_with_nucl"/>
    <property type="match status" value="1"/>
</dbReference>
<keyword evidence="12" id="KW-1185">Reference proteome</keyword>
<evidence type="ECO:0000256" key="4">
    <source>
        <dbReference type="ARBA" id="ARBA00022691"/>
    </source>
</evidence>
<evidence type="ECO:0000256" key="6">
    <source>
        <dbReference type="ARBA" id="ARBA00023004"/>
    </source>
</evidence>
<proteinExistence type="inferred from homology"/>
<dbReference type="Proteomes" id="UP000540191">
    <property type="component" value="Unassembled WGS sequence"/>
</dbReference>
<dbReference type="Pfam" id="PF04055">
    <property type="entry name" value="Radical_SAM"/>
    <property type="match status" value="1"/>
</dbReference>
<dbReference type="InterPro" id="IPR006638">
    <property type="entry name" value="Elp3/MiaA/NifB-like_rSAM"/>
</dbReference>
<evidence type="ECO:0000256" key="7">
    <source>
        <dbReference type="ARBA" id="ARBA00023014"/>
    </source>
</evidence>
<keyword evidence="9" id="KW-0004">4Fe-4S</keyword>
<gene>
    <name evidence="11" type="ORF">HDA30_000820</name>
</gene>
<comment type="caution">
    <text evidence="11">The sequence shown here is derived from an EMBL/GenBank/DDBJ whole genome shotgun (WGS) entry which is preliminary data.</text>
</comment>
<keyword evidence="5 9" id="KW-0479">Metal-binding</keyword>
<dbReference type="CDD" id="cd01335">
    <property type="entry name" value="Radical_SAM"/>
    <property type="match status" value="1"/>
</dbReference>
<evidence type="ECO:0000256" key="3">
    <source>
        <dbReference type="ARBA" id="ARBA00022617"/>
    </source>
</evidence>
<dbReference type="InterPro" id="IPR007197">
    <property type="entry name" value="rSAM"/>
</dbReference>
<evidence type="ECO:0000256" key="5">
    <source>
        <dbReference type="ARBA" id="ARBA00022723"/>
    </source>
</evidence>
<comment type="similarity">
    <text evidence="1">Belongs to the anaerobic coproporphyrinogen-III oxidase family. HemW subfamily.</text>
</comment>
<dbReference type="SFLD" id="SFLDS00029">
    <property type="entry name" value="Radical_SAM"/>
    <property type="match status" value="1"/>
</dbReference>
<accession>A0A7W7GNF5</accession>
<dbReference type="GO" id="GO:0005737">
    <property type="term" value="C:cytoplasm"/>
    <property type="evidence" value="ECO:0007669"/>
    <property type="project" value="UniProtKB-SubCell"/>
</dbReference>
<dbReference type="AlphaFoldDB" id="A0A7W7GNF5"/>
<dbReference type="InterPro" id="IPR058240">
    <property type="entry name" value="rSAM_sf"/>
</dbReference>
<dbReference type="EMBL" id="JACHNA010000001">
    <property type="protein sequence ID" value="MBB4735312.1"/>
    <property type="molecule type" value="Genomic_DNA"/>
</dbReference>
<dbReference type="PANTHER" id="PTHR13932">
    <property type="entry name" value="COPROPORPHYRINIGEN III OXIDASE"/>
    <property type="match status" value="1"/>
</dbReference>
<keyword evidence="11" id="KW-0560">Oxidoreductase</keyword>
<protein>
    <recommendedName>
        <fullName evidence="2 9">Heme chaperone HemW</fullName>
    </recommendedName>
</protein>
<evidence type="ECO:0000256" key="1">
    <source>
        <dbReference type="ARBA" id="ARBA00006100"/>
    </source>
</evidence>
<dbReference type="SFLD" id="SFLDF00562">
    <property type="entry name" value="HemN-like__clustered_with_heat"/>
    <property type="match status" value="1"/>
</dbReference>
<reference evidence="11 12" key="1">
    <citation type="submission" date="2020-08" db="EMBL/GenBank/DDBJ databases">
        <title>Sequencing the genomes of 1000 actinobacteria strains.</title>
        <authorList>
            <person name="Klenk H.-P."/>
        </authorList>
    </citation>
    <scope>NUCLEOTIDE SEQUENCE [LARGE SCALE GENOMIC DNA]</scope>
    <source>
        <strain evidence="11 12">DSM 23974</strain>
    </source>
</reference>
<keyword evidence="8 9" id="KW-0143">Chaperone</keyword>
<feature type="domain" description="Radical SAM core" evidence="10">
    <location>
        <begin position="31"/>
        <end position="275"/>
    </location>
</feature>
<keyword evidence="3 9" id="KW-0349">Heme</keyword>
<keyword evidence="7 9" id="KW-0411">Iron-sulfur</keyword>
<keyword evidence="9" id="KW-0963">Cytoplasm</keyword>
<dbReference type="GO" id="GO:0004109">
    <property type="term" value="F:coproporphyrinogen oxidase activity"/>
    <property type="evidence" value="ECO:0007669"/>
    <property type="project" value="InterPro"/>
</dbReference>
<dbReference type="InterPro" id="IPR004559">
    <property type="entry name" value="HemW-like"/>
</dbReference>
<dbReference type="SMART" id="SM00729">
    <property type="entry name" value="Elp3"/>
    <property type="match status" value="1"/>
</dbReference>
<dbReference type="GO" id="GO:0046872">
    <property type="term" value="F:metal ion binding"/>
    <property type="evidence" value="ECO:0007669"/>
    <property type="project" value="UniProtKB-UniRule"/>
</dbReference>
<dbReference type="SFLD" id="SFLDG01065">
    <property type="entry name" value="anaerobic_coproporphyrinogen-I"/>
    <property type="match status" value="1"/>
</dbReference>
<dbReference type="NCBIfam" id="TIGR00539">
    <property type="entry name" value="hemN_rel"/>
    <property type="match status" value="1"/>
</dbReference>
<organism evidence="11 12">
    <name type="scientific">Micrococcus cohnii</name>
    <dbReference type="NCBI Taxonomy" id="993416"/>
    <lineage>
        <taxon>Bacteria</taxon>
        <taxon>Bacillati</taxon>
        <taxon>Actinomycetota</taxon>
        <taxon>Actinomycetes</taxon>
        <taxon>Micrococcales</taxon>
        <taxon>Micrococcaceae</taxon>
        <taxon>Micrococcus</taxon>
    </lineage>
</organism>
<keyword evidence="4 9" id="KW-0949">S-adenosyl-L-methionine</keyword>
<dbReference type="GO" id="GO:0006779">
    <property type="term" value="P:porphyrin-containing compound biosynthetic process"/>
    <property type="evidence" value="ECO:0007669"/>
    <property type="project" value="InterPro"/>
</dbReference>
<dbReference type="PROSITE" id="PS51918">
    <property type="entry name" value="RADICAL_SAM"/>
    <property type="match status" value="1"/>
</dbReference>
<dbReference type="InterPro" id="IPR013785">
    <property type="entry name" value="Aldolase_TIM"/>
</dbReference>
<evidence type="ECO:0000313" key="12">
    <source>
        <dbReference type="Proteomes" id="UP000540191"/>
    </source>
</evidence>
<dbReference type="PANTHER" id="PTHR13932:SF5">
    <property type="entry name" value="RADICAL S-ADENOSYL METHIONINE DOMAIN-CONTAINING PROTEIN 1, MITOCHONDRIAL"/>
    <property type="match status" value="1"/>
</dbReference>
<evidence type="ECO:0000259" key="10">
    <source>
        <dbReference type="PROSITE" id="PS51918"/>
    </source>
</evidence>
<dbReference type="SFLD" id="SFLDG01082">
    <property type="entry name" value="B12-binding_domain_containing"/>
    <property type="match status" value="1"/>
</dbReference>
<evidence type="ECO:0000313" key="11">
    <source>
        <dbReference type="EMBL" id="MBB4735312.1"/>
    </source>
</evidence>
<dbReference type="SUPFAM" id="SSF102114">
    <property type="entry name" value="Radical SAM enzymes"/>
    <property type="match status" value="1"/>
</dbReference>
<keyword evidence="6 9" id="KW-0408">Iron</keyword>
<dbReference type="RefSeq" id="WP_158495953.1">
    <property type="nucleotide sequence ID" value="NZ_JACHNA010000001.1"/>
</dbReference>
<evidence type="ECO:0000256" key="9">
    <source>
        <dbReference type="RuleBase" id="RU364116"/>
    </source>
</evidence>
<comment type="subcellular location">
    <subcellularLocation>
        <location evidence="9">Cytoplasm</location>
    </subcellularLocation>
</comment>
<dbReference type="GO" id="GO:0051539">
    <property type="term" value="F:4 iron, 4 sulfur cluster binding"/>
    <property type="evidence" value="ECO:0007669"/>
    <property type="project" value="UniProtKB-UniRule"/>
</dbReference>
<sequence>MPATLPLGDPVPEDGRLPEPVGRRVREAAASGRPRTFSLYVHVPFCTVRCGYCDFNTYTSADLGPGAGRADYVDTAIAELDHAVDVLAASEVPARELHTVFVGGGTPTLLPASDLARVVHAARDRFGMAPGAEISVEANPDTVDAAYLDELARAGVTRVSVGMQSAVPHVLATLERTHTPENIPRAVAAAKQAGLEVSLDLIYGTPGESMQDWRRSLEAVIGLEPDHVSAYSLIVEEGTKFGSQVARGQIPDVDPDDQADKYLLADELLGAAGYRWYEVSNWARDPDGTGARRARHNMVYWLDQDWWGVGPGAHSHLAGVRFWNAKHPAAYAQRLAQGTTPAVGRETPDAEARLLERVMLAVRLDTGLDMSVFDEASPAQRRHARESVAGLIAEGLVEGAEALRGRIVPTLQGRLRNDQIVRELLGF</sequence>
<evidence type="ECO:0000256" key="8">
    <source>
        <dbReference type="ARBA" id="ARBA00023186"/>
    </source>
</evidence>
<name>A0A7W7GNF5_9MICC</name>